<comment type="similarity">
    <text evidence="2">Belongs to the cytochrome c-552 family.</text>
</comment>
<dbReference type="GO" id="GO:0046872">
    <property type="term" value="F:metal ion binding"/>
    <property type="evidence" value="ECO:0007669"/>
    <property type="project" value="UniProtKB-KW"/>
</dbReference>
<evidence type="ECO:0000256" key="5">
    <source>
        <dbReference type="ARBA" id="ARBA00022723"/>
    </source>
</evidence>
<dbReference type="OrthoDB" id="9814800at2"/>
<reference evidence="12 13" key="2">
    <citation type="journal article" date="2013" name="Stand. Genomic Sci.">
        <title>Complete genome sequence of Halorhodospira halophila SL1.</title>
        <authorList>
            <person name="Challacombe J.F."/>
            <person name="Majid S."/>
            <person name="Deole R."/>
            <person name="Brettin T.S."/>
            <person name="Bruce D."/>
            <person name="Delano S.F."/>
            <person name="Detter J.C."/>
            <person name="Gleasner C.D."/>
            <person name="Han C.S."/>
            <person name="Misra M."/>
            <person name="Reitenga K.G."/>
            <person name="Mikhailova N."/>
            <person name="Woyke T."/>
            <person name="Pitluck S."/>
            <person name="Nolan M."/>
            <person name="Land M.L."/>
            <person name="Saunders E."/>
            <person name="Tapia R."/>
            <person name="Lapidus A."/>
            <person name="Ivanova N."/>
            <person name="Hoff W.D."/>
        </authorList>
    </citation>
    <scope>NUCLEOTIDE SEQUENCE [LARGE SCALE GENOMIC DNA]</scope>
    <source>
        <strain evidence="13">DSM 244 / SL1</strain>
    </source>
</reference>
<proteinExistence type="inferred from homology"/>
<evidence type="ECO:0000313" key="12">
    <source>
        <dbReference type="EMBL" id="ABM62141.1"/>
    </source>
</evidence>
<evidence type="ECO:0000256" key="6">
    <source>
        <dbReference type="ARBA" id="ARBA00022729"/>
    </source>
</evidence>
<organism evidence="12 13">
    <name type="scientific">Halorhodospira halophila (strain DSM 244 / SL1)</name>
    <name type="common">Ectothiorhodospira halophila (strain DSM 244 / SL1)</name>
    <dbReference type="NCBI Taxonomy" id="349124"/>
    <lineage>
        <taxon>Bacteria</taxon>
        <taxon>Pseudomonadati</taxon>
        <taxon>Pseudomonadota</taxon>
        <taxon>Gammaproteobacteria</taxon>
        <taxon>Chromatiales</taxon>
        <taxon>Ectothiorhodospiraceae</taxon>
        <taxon>Halorhodospira</taxon>
    </lineage>
</organism>
<comment type="subcellular location">
    <subcellularLocation>
        <location evidence="1">Cell envelope</location>
    </subcellularLocation>
</comment>
<dbReference type="Gene3D" id="1.10.1130.10">
    <property type="entry name" value="Flavocytochrome C3, Chain A"/>
    <property type="match status" value="1"/>
</dbReference>
<dbReference type="Pfam" id="PF02335">
    <property type="entry name" value="Cytochrom_C552"/>
    <property type="match status" value="1"/>
</dbReference>
<keyword evidence="4" id="KW-0349">Heme</keyword>
<comment type="catalytic activity">
    <reaction evidence="10">
        <text>6 Fe(III)-[cytochrome c] + NH4(+) + 2 H2O = 6 Fe(II)-[cytochrome c] + nitrite + 8 H(+)</text>
        <dbReference type="Rhea" id="RHEA:13089"/>
        <dbReference type="Rhea" id="RHEA-COMP:10350"/>
        <dbReference type="Rhea" id="RHEA-COMP:14399"/>
        <dbReference type="ChEBI" id="CHEBI:15377"/>
        <dbReference type="ChEBI" id="CHEBI:15378"/>
        <dbReference type="ChEBI" id="CHEBI:16301"/>
        <dbReference type="ChEBI" id="CHEBI:28938"/>
        <dbReference type="ChEBI" id="CHEBI:29033"/>
        <dbReference type="ChEBI" id="CHEBI:29034"/>
        <dbReference type="EC" id="1.7.2.2"/>
    </reaction>
</comment>
<dbReference type="AlphaFoldDB" id="A1WWS9"/>
<evidence type="ECO:0000256" key="11">
    <source>
        <dbReference type="SAM" id="MobiDB-lite"/>
    </source>
</evidence>
<dbReference type="HOGENOM" id="CLU_035040_1_0_6"/>
<sequence>MGERTRQLRAAVLGFTLIGIIVGLASTAAYDGADGATADEETATDSHDAPDTDTSADDIDEWSLGIGNSAFRHLPQYRSYQKNWDDTVMTEYGGSVPHHKHDGENPLPEGYKHAQPYLKNLWLGYPFSWHYERARGHTYAVIDVTTTDRINRYSEEADLPATCWNCKGNSMPQLLEAKGDDFWSSNFHDYRKIHDPADHAIGCTNCHDPNDDMRLRITSVPLKAYLDRQGKDWRNKSTQEMRSLVCAQCHVEYYFEDGDHGVAAKPHLPWDEGLDPGDMFEFKEDGDPERDGFKGQFVDWVHPVSETPMIKVQHPEFEMYQGSVHAEADVACADCHMPRVSKGRADITSHHLTSPLSSEEMIEKACQSCHEDQSPSWLRERTEYHQERVWRQLNIAQEKSVRAHEAVRLARELDDEQVDGALLDEARQLIRRGQWHWDYVSAENSAGAHNPSKALDTLASSQQYSDRAVELALRASDYAIAPDLFAAPIEELVPPIMEHSRALQMDEEHLASHPWLEYLEPLPEAEKIWEGNERLR</sequence>
<dbReference type="InterPro" id="IPR036280">
    <property type="entry name" value="Multihaem_cyt_sf"/>
</dbReference>
<evidence type="ECO:0000256" key="4">
    <source>
        <dbReference type="ARBA" id="ARBA00022617"/>
    </source>
</evidence>
<name>A1WWS9_HALHL</name>
<evidence type="ECO:0000256" key="10">
    <source>
        <dbReference type="ARBA" id="ARBA00049131"/>
    </source>
</evidence>
<dbReference type="GO" id="GO:0019645">
    <property type="term" value="P:anaerobic electron transport chain"/>
    <property type="evidence" value="ECO:0007669"/>
    <property type="project" value="TreeGrafter"/>
</dbReference>
<evidence type="ECO:0000313" key="13">
    <source>
        <dbReference type="Proteomes" id="UP000000647"/>
    </source>
</evidence>
<keyword evidence="9" id="KW-0408">Iron</keyword>
<dbReference type="SUPFAM" id="SSF48695">
    <property type="entry name" value="Multiheme cytochromes"/>
    <property type="match status" value="1"/>
</dbReference>
<keyword evidence="7" id="KW-0106">Calcium</keyword>
<evidence type="ECO:0000256" key="2">
    <source>
        <dbReference type="ARBA" id="ARBA00009288"/>
    </source>
</evidence>
<dbReference type="Proteomes" id="UP000000647">
    <property type="component" value="Chromosome"/>
</dbReference>
<dbReference type="CDD" id="cd00548">
    <property type="entry name" value="NrfA-like"/>
    <property type="match status" value="1"/>
</dbReference>
<keyword evidence="5" id="KW-0479">Metal-binding</keyword>
<gene>
    <name evidence="12" type="ordered locus">Hhal_1374</name>
</gene>
<dbReference type="GO" id="GO:0020037">
    <property type="term" value="F:heme binding"/>
    <property type="evidence" value="ECO:0007669"/>
    <property type="project" value="TreeGrafter"/>
</dbReference>
<accession>A1WWS9</accession>
<dbReference type="Gene3D" id="1.20.140.10">
    <property type="entry name" value="Butyryl-CoA Dehydrogenase, subunit A, domain 3"/>
    <property type="match status" value="1"/>
</dbReference>
<feature type="region of interest" description="Disordered" evidence="11">
    <location>
        <begin position="36"/>
        <end position="59"/>
    </location>
</feature>
<dbReference type="EMBL" id="CP000544">
    <property type="protein sequence ID" value="ABM62141.1"/>
    <property type="molecule type" value="Genomic_DNA"/>
</dbReference>
<evidence type="ECO:0000256" key="8">
    <source>
        <dbReference type="ARBA" id="ARBA00023002"/>
    </source>
</evidence>
<dbReference type="RefSeq" id="WP_011814163.1">
    <property type="nucleotide sequence ID" value="NC_008789.1"/>
</dbReference>
<dbReference type="EC" id="1.7.2.2" evidence="3"/>
<evidence type="ECO:0000256" key="7">
    <source>
        <dbReference type="ARBA" id="ARBA00022837"/>
    </source>
</evidence>
<dbReference type="InterPro" id="IPR003321">
    <property type="entry name" value="Cyt_c552"/>
</dbReference>
<dbReference type="KEGG" id="hha:Hhal_1374"/>
<evidence type="ECO:0000256" key="1">
    <source>
        <dbReference type="ARBA" id="ARBA00004196"/>
    </source>
</evidence>
<dbReference type="eggNOG" id="COG3303">
    <property type="taxonomic scope" value="Bacteria"/>
</dbReference>
<keyword evidence="13" id="KW-1185">Reference proteome</keyword>
<keyword evidence="8 12" id="KW-0560">Oxidoreductase</keyword>
<dbReference type="PANTHER" id="PTHR30633:SF0">
    <property type="entry name" value="CYTOCHROME C-552"/>
    <property type="match status" value="1"/>
</dbReference>
<keyword evidence="6" id="KW-0732">Signal</keyword>
<dbReference type="GO" id="GO:0042279">
    <property type="term" value="F:nitrite reductase (cytochrome, ammonia-forming) activity"/>
    <property type="evidence" value="ECO:0007669"/>
    <property type="project" value="UniProtKB-EC"/>
</dbReference>
<dbReference type="PANTHER" id="PTHR30633">
    <property type="entry name" value="CYTOCHROME C-552 RESPIRATORY NITRITE REDUCTASE"/>
    <property type="match status" value="1"/>
</dbReference>
<dbReference type="GO" id="GO:0030288">
    <property type="term" value="C:outer membrane-bounded periplasmic space"/>
    <property type="evidence" value="ECO:0007669"/>
    <property type="project" value="TreeGrafter"/>
</dbReference>
<reference evidence="13" key="1">
    <citation type="submission" date="2006-12" db="EMBL/GenBank/DDBJ databases">
        <title>Complete sequence of Halorhodospira halophila SL1.</title>
        <authorList>
            <consortium name="US DOE Joint Genome Institute"/>
            <person name="Copeland A."/>
            <person name="Lucas S."/>
            <person name="Lapidus A."/>
            <person name="Barry K."/>
            <person name="Detter J.C."/>
            <person name="Glavina del Rio T."/>
            <person name="Hammon N."/>
            <person name="Israni S."/>
            <person name="Dalin E."/>
            <person name="Tice H."/>
            <person name="Pitluck S."/>
            <person name="Saunders E."/>
            <person name="Brettin T."/>
            <person name="Bruce D."/>
            <person name="Han C."/>
            <person name="Tapia R."/>
            <person name="Schmutz J."/>
            <person name="Larimer F."/>
            <person name="Land M."/>
            <person name="Hauser L."/>
            <person name="Kyrpides N."/>
            <person name="Mikhailova N."/>
            <person name="Hoff W."/>
            <person name="Richardson P."/>
        </authorList>
    </citation>
    <scope>NUCLEOTIDE SEQUENCE [LARGE SCALE GENOMIC DNA]</scope>
    <source>
        <strain evidence="13">DSM 244 / SL1</strain>
    </source>
</reference>
<protein>
    <recommendedName>
        <fullName evidence="3">nitrite reductase (cytochrome; ammonia-forming)</fullName>
        <ecNumber evidence="3">1.7.2.2</ecNumber>
    </recommendedName>
</protein>
<dbReference type="STRING" id="349124.Hhal_1374"/>
<evidence type="ECO:0000256" key="3">
    <source>
        <dbReference type="ARBA" id="ARBA00011887"/>
    </source>
</evidence>
<dbReference type="PIRSF" id="PIRSF000243">
    <property type="entry name" value="Cyt_c552"/>
    <property type="match status" value="1"/>
</dbReference>
<evidence type="ECO:0000256" key="9">
    <source>
        <dbReference type="ARBA" id="ARBA00023004"/>
    </source>
</evidence>